<evidence type="ECO:0000313" key="6">
    <source>
        <dbReference type="Proteomes" id="UP000007431"/>
    </source>
</evidence>
<protein>
    <recommendedName>
        <fullName evidence="4">XRRM domain-containing protein</fullName>
    </recommendedName>
</protein>
<evidence type="ECO:0000313" key="5">
    <source>
        <dbReference type="EMBL" id="EFJ01509.1"/>
    </source>
</evidence>
<keyword evidence="6" id="KW-1185">Reference proteome</keyword>
<dbReference type="VEuPathDB" id="FungiDB:SCHCODRAFT_02699857"/>
<feature type="region of interest" description="Disordered" evidence="3">
    <location>
        <begin position="1"/>
        <end position="56"/>
    </location>
</feature>
<dbReference type="GO" id="GO:1904868">
    <property type="term" value="P:telomerase catalytic core complex assembly"/>
    <property type="evidence" value="ECO:0007669"/>
    <property type="project" value="InterPro"/>
</dbReference>
<feature type="compositionally biased region" description="Polar residues" evidence="3">
    <location>
        <begin position="41"/>
        <end position="50"/>
    </location>
</feature>
<dbReference type="eggNOG" id="ENOG502SDHI">
    <property type="taxonomic scope" value="Eukaryota"/>
</dbReference>
<dbReference type="InterPro" id="IPR014886">
    <property type="entry name" value="La_xRRM"/>
</dbReference>
<dbReference type="OMA" id="TCYLRLA"/>
<evidence type="ECO:0000256" key="2">
    <source>
        <dbReference type="PROSITE-ProRule" id="PRU01288"/>
    </source>
</evidence>
<dbReference type="GO" id="GO:1990904">
    <property type="term" value="C:ribonucleoprotein complex"/>
    <property type="evidence" value="ECO:0007669"/>
    <property type="project" value="UniProtKB-UniRule"/>
</dbReference>
<name>D8PND7_SCHCM</name>
<dbReference type="EMBL" id="GL377302">
    <property type="protein sequence ID" value="EFJ01509.1"/>
    <property type="molecule type" value="Genomic_DNA"/>
</dbReference>
<dbReference type="Gene3D" id="3.30.70.330">
    <property type="match status" value="1"/>
</dbReference>
<feature type="region of interest" description="Disordered" evidence="3">
    <location>
        <begin position="459"/>
        <end position="482"/>
    </location>
</feature>
<dbReference type="OrthoDB" id="439993at2759"/>
<dbReference type="PROSITE" id="PS51939">
    <property type="entry name" value="XRRM"/>
    <property type="match status" value="1"/>
</dbReference>
<keyword evidence="1 2" id="KW-0694">RNA-binding</keyword>
<organism evidence="6">
    <name type="scientific">Schizophyllum commune (strain H4-8 / FGSC 9210)</name>
    <name type="common">Split gill fungus</name>
    <dbReference type="NCBI Taxonomy" id="578458"/>
    <lineage>
        <taxon>Eukaryota</taxon>
        <taxon>Fungi</taxon>
        <taxon>Dikarya</taxon>
        <taxon>Basidiomycota</taxon>
        <taxon>Agaricomycotina</taxon>
        <taxon>Agaricomycetes</taxon>
        <taxon>Agaricomycetidae</taxon>
        <taxon>Agaricales</taxon>
        <taxon>Schizophyllaceae</taxon>
        <taxon>Schizophyllum</taxon>
    </lineage>
</organism>
<dbReference type="InParanoid" id="D8PND7"/>
<evidence type="ECO:0000256" key="3">
    <source>
        <dbReference type="SAM" id="MobiDB-lite"/>
    </source>
</evidence>
<dbReference type="InterPro" id="IPR035979">
    <property type="entry name" value="RBD_domain_sf"/>
</dbReference>
<evidence type="ECO:0000256" key="1">
    <source>
        <dbReference type="ARBA" id="ARBA00022884"/>
    </source>
</evidence>
<feature type="domain" description="XRRM" evidence="4">
    <location>
        <begin position="344"/>
        <end position="482"/>
    </location>
</feature>
<dbReference type="KEGG" id="scm:SCHCO_02699857"/>
<reference evidence="5 6" key="1">
    <citation type="journal article" date="2010" name="Nat. Biotechnol.">
        <title>Genome sequence of the model mushroom Schizophyllum commune.</title>
        <authorList>
            <person name="Ohm R.A."/>
            <person name="de Jong J.F."/>
            <person name="Lugones L.G."/>
            <person name="Aerts A."/>
            <person name="Kothe E."/>
            <person name="Stajich J.E."/>
            <person name="de Vries R.P."/>
            <person name="Record E."/>
            <person name="Levasseur A."/>
            <person name="Baker S.E."/>
            <person name="Bartholomew K.A."/>
            <person name="Coutinho P.M."/>
            <person name="Erdmann S."/>
            <person name="Fowler T.J."/>
            <person name="Gathman A.C."/>
            <person name="Lombard V."/>
            <person name="Henrissat B."/>
            <person name="Knabe N."/>
            <person name="Kuees U."/>
            <person name="Lilly W.W."/>
            <person name="Lindquist E."/>
            <person name="Lucas S."/>
            <person name="Magnuson J.K."/>
            <person name="Piumi F."/>
            <person name="Raudaskoski M."/>
            <person name="Salamov A."/>
            <person name="Schmutz J."/>
            <person name="Schwarze F.W.M.R."/>
            <person name="vanKuyk P.A."/>
            <person name="Horton J.S."/>
            <person name="Grigoriev I.V."/>
            <person name="Woesten H.A.B."/>
        </authorList>
    </citation>
    <scope>NUCLEOTIDE SEQUENCE [LARGE SCALE GENOMIC DNA]</scope>
    <source>
        <strain evidence="6">H4-8 / FGSC 9210</strain>
    </source>
</reference>
<accession>D8PND7</accession>
<dbReference type="RefSeq" id="XP_003036411.1">
    <property type="nucleotide sequence ID" value="XM_003036365.1"/>
</dbReference>
<dbReference type="HOGENOM" id="CLU_022035_0_0_1"/>
<dbReference type="GeneID" id="9585720"/>
<sequence length="482" mass="53631">MFLPRALTKGNKNQLKAPPRVTHAIPSSLSHESSERRQETQEAPSDTTAKGKSKEAALNEDYASAVVLPLSDYAFWEDEEWAREVKNGQGAGYRDMEDAGYVPLSRVFERNGTPLEAKEEIDVVRALRHYCPDDIEVRMIVADPSSSSGVGGYEVRRRKAPTRRYSPDDWDARTVYLENIPPQYRTISGVHRLVAACLDGGLARVAHIIFPTSPSDRPRGPPKCRGYALVTLLDEADATKLIEAYPWRSRPSTSESEGTDPRSEATRFGLRALSKARWDELQSEYQARKARVMKEIAAYEDSQLAGIVHRTDARERKSPIPHEEAAPLPEIMPSTGPALDASAPYPYGCLVFVRGVHIETNKTTLKTLFGRAVAGEGIDYVDYAKGMDSCHLRLATPAHAERLHKYFTSRRLSQTSGLDDEGKEGGLTGVITTEIVLGRREELYWEKVPEKVRAQAVAKAIGSTSKVEAETDGSRPKKRRKR</sequence>
<dbReference type="AlphaFoldDB" id="D8PND7"/>
<dbReference type="GO" id="GO:0070034">
    <property type="term" value="F:telomerase RNA binding"/>
    <property type="evidence" value="ECO:0007669"/>
    <property type="project" value="InterPro"/>
</dbReference>
<dbReference type="SUPFAM" id="SSF54928">
    <property type="entry name" value="RNA-binding domain, RBD"/>
    <property type="match status" value="1"/>
</dbReference>
<dbReference type="InterPro" id="IPR045537">
    <property type="entry name" value="Lar7_xRRM"/>
</dbReference>
<dbReference type="Proteomes" id="UP000007431">
    <property type="component" value="Unassembled WGS sequence"/>
</dbReference>
<gene>
    <name evidence="5" type="ORF">SCHCODRAFT_102341</name>
</gene>
<dbReference type="STRING" id="578458.D8PND7"/>
<proteinExistence type="predicted"/>
<feature type="non-terminal residue" evidence="5">
    <location>
        <position position="482"/>
    </location>
</feature>
<dbReference type="InterPro" id="IPR012677">
    <property type="entry name" value="Nucleotide-bd_a/b_plait_sf"/>
</dbReference>
<dbReference type="Pfam" id="PF19977">
    <property type="entry name" value="xRRM"/>
    <property type="match status" value="1"/>
</dbReference>
<evidence type="ECO:0000259" key="4">
    <source>
        <dbReference type="PROSITE" id="PS51939"/>
    </source>
</evidence>